<evidence type="ECO:0000313" key="3">
    <source>
        <dbReference type="Proteomes" id="UP000092555"/>
    </source>
</evidence>
<feature type="compositionally biased region" description="Acidic residues" evidence="1">
    <location>
        <begin position="135"/>
        <end position="147"/>
    </location>
</feature>
<name>A0A1A0HJ24_9ASCO</name>
<evidence type="ECO:0000313" key="2">
    <source>
        <dbReference type="EMBL" id="OBA24015.1"/>
    </source>
</evidence>
<protein>
    <submittedName>
        <fullName evidence="2">Uncharacterized protein</fullName>
    </submittedName>
</protein>
<evidence type="ECO:0000256" key="1">
    <source>
        <dbReference type="SAM" id="MobiDB-lite"/>
    </source>
</evidence>
<reference evidence="2 3" key="1">
    <citation type="submission" date="2016-05" db="EMBL/GenBank/DDBJ databases">
        <title>Comparative genomics of biotechnologically important yeasts.</title>
        <authorList>
            <consortium name="DOE Joint Genome Institute"/>
            <person name="Riley R."/>
            <person name="Haridas S."/>
            <person name="Wolfe K.H."/>
            <person name="Lopes M.R."/>
            <person name="Hittinger C.T."/>
            <person name="Goker M."/>
            <person name="Salamov A."/>
            <person name="Wisecaver J."/>
            <person name="Long T.M."/>
            <person name="Aerts A.L."/>
            <person name="Barry K."/>
            <person name="Choi C."/>
            <person name="Clum A."/>
            <person name="Coughlan A.Y."/>
            <person name="Deshpande S."/>
            <person name="Douglass A.P."/>
            <person name="Hanson S.J."/>
            <person name="Klenk H.-P."/>
            <person name="LaButti K."/>
            <person name="Lapidus A."/>
            <person name="Lindquist E."/>
            <person name="Lipzen A."/>
            <person name="Meier-kolthoff J.P."/>
            <person name="Ohm R.A."/>
            <person name="Otillar R.P."/>
            <person name="Pangilinan J."/>
            <person name="Peng Y."/>
            <person name="Rokas A."/>
            <person name="Rosa C.A."/>
            <person name="Scheuner C."/>
            <person name="Sibirny A.A."/>
            <person name="Slot J.C."/>
            <person name="Stielow J.B."/>
            <person name="Sun H."/>
            <person name="Kurtzman C.P."/>
            <person name="Blackwell M."/>
            <person name="Grigoriev I.V."/>
            <person name="Jeffries T.W."/>
        </authorList>
    </citation>
    <scope>NUCLEOTIDE SEQUENCE [LARGE SCALE GENOMIC DNA]</scope>
    <source>
        <strain evidence="2 3">NRRL YB-4993</strain>
    </source>
</reference>
<organism evidence="2 3">
    <name type="scientific">Metschnikowia bicuspidata var. bicuspidata NRRL YB-4993</name>
    <dbReference type="NCBI Taxonomy" id="869754"/>
    <lineage>
        <taxon>Eukaryota</taxon>
        <taxon>Fungi</taxon>
        <taxon>Dikarya</taxon>
        <taxon>Ascomycota</taxon>
        <taxon>Saccharomycotina</taxon>
        <taxon>Pichiomycetes</taxon>
        <taxon>Metschnikowiaceae</taxon>
        <taxon>Metschnikowia</taxon>
    </lineage>
</organism>
<sequence length="361" mass="40045">MPAEPENLLVIPNSTSSSLETLDSGEPYDTPLSQPRLGTLFGSIYLHEDISLYELMETLLDSEDIELFENSIRRQLSVFSGALDLLDTQSLGSAYASDEVSEASDTSHISELSNVSDVSSQSEVSQTSDIFETTENPDDYTDSDISDDTGNLYDIDIPYDSDSSILSDFSDDIFNGSLLPSLFGVFHSLFSRNPTAFYPYTELGRSLYESQDDAEIRNELDTHSEIETRIEDEIRNGIDPRDIASVNKIVRLSNEFEIIEDIGQSDTDDDMADLSSVEAEKDTECIFSEGTAVSLGGDIPSESQRCHLHDTTHITPSVRTYADVSRSYSATSQNKHKMSSSHADSESWQSRKRKQTQSPPL</sequence>
<feature type="compositionally biased region" description="Low complexity" evidence="1">
    <location>
        <begin position="110"/>
        <end position="129"/>
    </location>
</feature>
<dbReference type="EMBL" id="LXTC01000001">
    <property type="protein sequence ID" value="OBA24015.1"/>
    <property type="molecule type" value="Genomic_DNA"/>
</dbReference>
<dbReference type="Proteomes" id="UP000092555">
    <property type="component" value="Unassembled WGS sequence"/>
</dbReference>
<dbReference type="RefSeq" id="XP_018714496.1">
    <property type="nucleotide sequence ID" value="XM_018853710.1"/>
</dbReference>
<comment type="caution">
    <text evidence="2">The sequence shown here is derived from an EMBL/GenBank/DDBJ whole genome shotgun (WGS) entry which is preliminary data.</text>
</comment>
<accession>A0A1A0HJ24</accession>
<dbReference type="AlphaFoldDB" id="A0A1A0HJ24"/>
<keyword evidence="3" id="KW-1185">Reference proteome</keyword>
<feature type="region of interest" description="Disordered" evidence="1">
    <location>
        <begin position="106"/>
        <end position="147"/>
    </location>
</feature>
<proteinExistence type="predicted"/>
<feature type="region of interest" description="Disordered" evidence="1">
    <location>
        <begin position="321"/>
        <end position="361"/>
    </location>
</feature>
<gene>
    <name evidence="2" type="ORF">METBIDRAFT_10208</name>
</gene>
<dbReference type="GeneID" id="30026686"/>